<sequence length="123" mass="13632">MKSRWRAIPWNIRPLILDQRRPRNSTSTSPLGVTTNSGTDGAPQRGIRGSVAGISIITDEALRPIMVRNATAIGIGISHAGGWINQTLIIERRHLPLTTAHLIQLRRTNCPNRSSRPLNIETR</sequence>
<feature type="compositionally biased region" description="Polar residues" evidence="1">
    <location>
        <begin position="24"/>
        <end position="39"/>
    </location>
</feature>
<gene>
    <name evidence="2" type="ORF">V8G54_034087</name>
</gene>
<name>A0AAQ3MQI4_VIGMU</name>
<dbReference type="EMBL" id="CP144691">
    <property type="protein sequence ID" value="WVY94999.1"/>
    <property type="molecule type" value="Genomic_DNA"/>
</dbReference>
<evidence type="ECO:0000256" key="1">
    <source>
        <dbReference type="SAM" id="MobiDB-lite"/>
    </source>
</evidence>
<dbReference type="AlphaFoldDB" id="A0AAQ3MQI4"/>
<proteinExistence type="predicted"/>
<feature type="region of interest" description="Disordered" evidence="1">
    <location>
        <begin position="19"/>
        <end position="46"/>
    </location>
</feature>
<organism evidence="2 3">
    <name type="scientific">Vigna mungo</name>
    <name type="common">Black gram</name>
    <name type="synonym">Phaseolus mungo</name>
    <dbReference type="NCBI Taxonomy" id="3915"/>
    <lineage>
        <taxon>Eukaryota</taxon>
        <taxon>Viridiplantae</taxon>
        <taxon>Streptophyta</taxon>
        <taxon>Embryophyta</taxon>
        <taxon>Tracheophyta</taxon>
        <taxon>Spermatophyta</taxon>
        <taxon>Magnoliopsida</taxon>
        <taxon>eudicotyledons</taxon>
        <taxon>Gunneridae</taxon>
        <taxon>Pentapetalae</taxon>
        <taxon>rosids</taxon>
        <taxon>fabids</taxon>
        <taxon>Fabales</taxon>
        <taxon>Fabaceae</taxon>
        <taxon>Papilionoideae</taxon>
        <taxon>50 kb inversion clade</taxon>
        <taxon>NPAAA clade</taxon>
        <taxon>indigoferoid/millettioid clade</taxon>
        <taxon>Phaseoleae</taxon>
        <taxon>Vigna</taxon>
    </lineage>
</organism>
<evidence type="ECO:0000313" key="2">
    <source>
        <dbReference type="EMBL" id="WVY94999.1"/>
    </source>
</evidence>
<accession>A0AAQ3MQI4</accession>
<keyword evidence="3" id="KW-1185">Reference proteome</keyword>
<protein>
    <submittedName>
        <fullName evidence="2">Uncharacterized protein</fullName>
    </submittedName>
</protein>
<dbReference type="Proteomes" id="UP001374535">
    <property type="component" value="Chromosome 10"/>
</dbReference>
<evidence type="ECO:0000313" key="3">
    <source>
        <dbReference type="Proteomes" id="UP001374535"/>
    </source>
</evidence>
<reference evidence="2 3" key="1">
    <citation type="journal article" date="2023" name="Life. Sci Alliance">
        <title>Evolutionary insights into 3D genome organization and epigenetic landscape of Vigna mungo.</title>
        <authorList>
            <person name="Junaid A."/>
            <person name="Singh B."/>
            <person name="Bhatia S."/>
        </authorList>
    </citation>
    <scope>NUCLEOTIDE SEQUENCE [LARGE SCALE GENOMIC DNA]</scope>
    <source>
        <strain evidence="2">Urdbean</strain>
    </source>
</reference>